<reference evidence="1 3" key="1">
    <citation type="submission" date="2015-06" db="EMBL/GenBank/DDBJ databases">
        <authorList>
            <person name="Xie B.-B."/>
            <person name="Rong J.-C."/>
            <person name="Qin Q.-L."/>
            <person name="Zhang Y.-Z."/>
        </authorList>
    </citation>
    <scope>NUCLEOTIDE SEQUENCE [LARGE SCALE GENOMIC DNA]</scope>
    <source>
        <strain evidence="1 3">JCM 20779</strain>
    </source>
</reference>
<sequence>MKITLNKKPLKHLSNSKKLANELTPQAAGGYDVTSPHNKGCISYQGMTCPTSPYDPTC</sequence>
<dbReference type="EMBL" id="CP011924">
    <property type="protein sequence ID" value="ATD08548.1"/>
    <property type="molecule type" value="Genomic_DNA"/>
</dbReference>
<name>A0ABM6NHU9_PSEO7</name>
<accession>A0ABM6NHU9</accession>
<protein>
    <submittedName>
        <fullName evidence="1">Uncharacterized protein</fullName>
    </submittedName>
</protein>
<evidence type="ECO:0000313" key="2">
    <source>
        <dbReference type="EMBL" id="ATD08548.1"/>
    </source>
</evidence>
<organism evidence="1 3">
    <name type="scientific">Pseudoalteromonas piscicida</name>
    <dbReference type="NCBI Taxonomy" id="43662"/>
    <lineage>
        <taxon>Bacteria</taxon>
        <taxon>Pseudomonadati</taxon>
        <taxon>Pseudomonadota</taxon>
        <taxon>Gammaproteobacteria</taxon>
        <taxon>Alteromonadales</taxon>
        <taxon>Pseudoalteromonadaceae</taxon>
        <taxon>Pseudoalteromonas</taxon>
    </lineage>
</organism>
<gene>
    <name evidence="1" type="ORF">PPIS_a3829</name>
    <name evidence="2" type="ORF">PPIS_a3834</name>
</gene>
<proteinExistence type="predicted"/>
<evidence type="ECO:0000313" key="1">
    <source>
        <dbReference type="EMBL" id="ATD08544.1"/>
    </source>
</evidence>
<dbReference type="Proteomes" id="UP000016521">
    <property type="component" value="Chromosome I"/>
</dbReference>
<evidence type="ECO:0000313" key="3">
    <source>
        <dbReference type="Proteomes" id="UP000016521"/>
    </source>
</evidence>
<dbReference type="RefSeq" id="WP_019647418.1">
    <property type="nucleotide sequence ID" value="NZ_CP011924.1"/>
</dbReference>
<keyword evidence="3" id="KW-1185">Reference proteome</keyword>
<dbReference type="EMBL" id="CP011924">
    <property type="protein sequence ID" value="ATD08544.1"/>
    <property type="molecule type" value="Genomic_DNA"/>
</dbReference>